<evidence type="ECO:0000313" key="3">
    <source>
        <dbReference type="Proteomes" id="UP001254165"/>
    </source>
</evidence>
<organism evidence="2 3">
    <name type="scientific">Thermanaerothrix solaris</name>
    <dbReference type="NCBI Taxonomy" id="3058434"/>
    <lineage>
        <taxon>Bacteria</taxon>
        <taxon>Bacillati</taxon>
        <taxon>Chloroflexota</taxon>
        <taxon>Anaerolineae</taxon>
        <taxon>Anaerolineales</taxon>
        <taxon>Anaerolineaceae</taxon>
        <taxon>Thermanaerothrix</taxon>
    </lineage>
</organism>
<name>A0ABU3NT33_9CHLR</name>
<sequence>MTRTTLAIFFVFFLVLWGISLRLPRDEHTLAPLLEPFSVAMAMTATAILLILLATI</sequence>
<proteinExistence type="predicted"/>
<dbReference type="RefSeq" id="WP_315626344.1">
    <property type="nucleotide sequence ID" value="NZ_JAUHMF010000010.1"/>
</dbReference>
<dbReference type="EMBL" id="JAUHMF010000010">
    <property type="protein sequence ID" value="MDT8899560.1"/>
    <property type="molecule type" value="Genomic_DNA"/>
</dbReference>
<feature type="transmembrane region" description="Helical" evidence="1">
    <location>
        <begin position="38"/>
        <end position="55"/>
    </location>
</feature>
<keyword evidence="2" id="KW-0614">Plasmid</keyword>
<reference evidence="2 3" key="1">
    <citation type="submission" date="2023-07" db="EMBL/GenBank/DDBJ databases">
        <title>Novel species of Thermanaerothrix with wide hydrolytic capabilities.</title>
        <authorList>
            <person name="Zayulina K.S."/>
            <person name="Podosokorskaya O.A."/>
            <person name="Elcheninov A.G."/>
        </authorList>
    </citation>
    <scope>NUCLEOTIDE SEQUENCE [LARGE SCALE GENOMIC DNA]</scope>
    <source>
        <strain evidence="2 3">4228-RoL</strain>
        <plasmid evidence="2">p4228-RoL</plasmid>
    </source>
</reference>
<geneLocation type="plasmid" evidence="2">
    <name>p4228-RoL</name>
</geneLocation>
<evidence type="ECO:0000313" key="2">
    <source>
        <dbReference type="EMBL" id="MDT8899560.1"/>
    </source>
</evidence>
<keyword evidence="3" id="KW-1185">Reference proteome</keyword>
<gene>
    <name evidence="2" type="ORF">QYE77_14945</name>
</gene>
<dbReference type="Proteomes" id="UP001254165">
    <property type="component" value="Unassembled WGS sequence"/>
</dbReference>
<keyword evidence="1" id="KW-0812">Transmembrane</keyword>
<keyword evidence="1" id="KW-1133">Transmembrane helix</keyword>
<keyword evidence="1" id="KW-0472">Membrane</keyword>
<protein>
    <submittedName>
        <fullName evidence="2">Uncharacterized protein</fullName>
    </submittedName>
</protein>
<accession>A0ABU3NT33</accession>
<comment type="caution">
    <text evidence="2">The sequence shown here is derived from an EMBL/GenBank/DDBJ whole genome shotgun (WGS) entry which is preliminary data.</text>
</comment>
<evidence type="ECO:0000256" key="1">
    <source>
        <dbReference type="SAM" id="Phobius"/>
    </source>
</evidence>